<dbReference type="STRING" id="1353952.A0A165JVS5"/>
<dbReference type="PANTHER" id="PTHR35185:SF1">
    <property type="entry name" value="UPF0619 GPI-ANCHORED MEMBRANE PROTEIN C1322.10"/>
    <property type="match status" value="1"/>
</dbReference>
<evidence type="ECO:0000256" key="3">
    <source>
        <dbReference type="SAM" id="SignalP"/>
    </source>
</evidence>
<dbReference type="PANTHER" id="PTHR35185">
    <property type="entry name" value="SERINE/THREONINE-RICH PROTEIN ADG2-RELATED"/>
    <property type="match status" value="1"/>
</dbReference>
<evidence type="ECO:0000256" key="2">
    <source>
        <dbReference type="SAM" id="MobiDB-lite"/>
    </source>
</evidence>
<feature type="signal peptide" evidence="3">
    <location>
        <begin position="1"/>
        <end position="17"/>
    </location>
</feature>
<accession>A0A165JVS5</accession>
<feature type="domain" description="Yeast cell wall synthesis Kre9/Knh1-like N-terminal" evidence="4">
    <location>
        <begin position="22"/>
        <end position="118"/>
    </location>
</feature>
<feature type="region of interest" description="Disordered" evidence="2">
    <location>
        <begin position="153"/>
        <end position="180"/>
    </location>
</feature>
<dbReference type="EMBL" id="KV423917">
    <property type="protein sequence ID" value="KZT62338.1"/>
    <property type="molecule type" value="Genomic_DNA"/>
</dbReference>
<dbReference type="InterPro" id="IPR018466">
    <property type="entry name" value="Kre9/Knh1-like_N"/>
</dbReference>
<feature type="chain" id="PRO_5007860342" description="Yeast cell wall synthesis Kre9/Knh1-like N-terminal domain-containing protein" evidence="3">
    <location>
        <begin position="18"/>
        <end position="202"/>
    </location>
</feature>
<dbReference type="OrthoDB" id="5316007at2759"/>
<evidence type="ECO:0000313" key="5">
    <source>
        <dbReference type="EMBL" id="KZT62338.1"/>
    </source>
</evidence>
<dbReference type="Proteomes" id="UP000076842">
    <property type="component" value="Unassembled WGS sequence"/>
</dbReference>
<evidence type="ECO:0000259" key="4">
    <source>
        <dbReference type="Pfam" id="PF10342"/>
    </source>
</evidence>
<organism evidence="5 6">
    <name type="scientific">Calocera cornea HHB12733</name>
    <dbReference type="NCBI Taxonomy" id="1353952"/>
    <lineage>
        <taxon>Eukaryota</taxon>
        <taxon>Fungi</taxon>
        <taxon>Dikarya</taxon>
        <taxon>Basidiomycota</taxon>
        <taxon>Agaricomycotina</taxon>
        <taxon>Dacrymycetes</taxon>
        <taxon>Dacrymycetales</taxon>
        <taxon>Dacrymycetaceae</taxon>
        <taxon>Calocera</taxon>
    </lineage>
</organism>
<dbReference type="AlphaFoldDB" id="A0A165JVS5"/>
<keyword evidence="1 3" id="KW-0732">Signal</keyword>
<reference evidence="5 6" key="1">
    <citation type="journal article" date="2016" name="Mol. Biol. Evol.">
        <title>Comparative Genomics of Early-Diverging Mushroom-Forming Fungi Provides Insights into the Origins of Lignocellulose Decay Capabilities.</title>
        <authorList>
            <person name="Nagy L.G."/>
            <person name="Riley R."/>
            <person name="Tritt A."/>
            <person name="Adam C."/>
            <person name="Daum C."/>
            <person name="Floudas D."/>
            <person name="Sun H."/>
            <person name="Yadav J.S."/>
            <person name="Pangilinan J."/>
            <person name="Larsson K.H."/>
            <person name="Matsuura K."/>
            <person name="Barry K."/>
            <person name="Labutti K."/>
            <person name="Kuo R."/>
            <person name="Ohm R.A."/>
            <person name="Bhattacharya S.S."/>
            <person name="Shirouzu T."/>
            <person name="Yoshinaga Y."/>
            <person name="Martin F.M."/>
            <person name="Grigoriev I.V."/>
            <person name="Hibbett D.S."/>
        </authorList>
    </citation>
    <scope>NUCLEOTIDE SEQUENCE [LARGE SCALE GENOMIC DNA]</scope>
    <source>
        <strain evidence="5 6">HHB12733</strain>
    </source>
</reference>
<gene>
    <name evidence="5" type="ORF">CALCODRAFT_479231</name>
</gene>
<keyword evidence="6" id="KW-1185">Reference proteome</keyword>
<dbReference type="InParanoid" id="A0A165JVS5"/>
<sequence length="202" mass="19988">MYPRSLLAALLLPAALAIQVTSPTQSTIWLSGSSSQTISWSSVVTDPTSFAIVLVNQDRSVLPTNDILLADNVSTTAGTTTVTYPSGSWPVGNAFQVNLIRSSEDTSTIYAQSNDFNITSSAASSTSSSSSSVASNTGSTLLVGNSNTLGSTTNTASGAGASTTGGSTLPNSGSGSASAAGSNTVQMGALVLGLGLVGALLA</sequence>
<name>A0A165JVS5_9BASI</name>
<proteinExistence type="predicted"/>
<protein>
    <recommendedName>
        <fullName evidence="4">Yeast cell wall synthesis Kre9/Knh1-like N-terminal domain-containing protein</fullName>
    </recommendedName>
</protein>
<evidence type="ECO:0000313" key="6">
    <source>
        <dbReference type="Proteomes" id="UP000076842"/>
    </source>
</evidence>
<dbReference type="Pfam" id="PF10342">
    <property type="entry name" value="Kre9_KNH"/>
    <property type="match status" value="1"/>
</dbReference>
<evidence type="ECO:0000256" key="1">
    <source>
        <dbReference type="ARBA" id="ARBA00022729"/>
    </source>
</evidence>
<dbReference type="InterPro" id="IPR052479">
    <property type="entry name" value="GPI-anchor_Adhesion_Reg"/>
</dbReference>